<gene>
    <name evidence="2" type="ORF">EGD98_09755</name>
</gene>
<dbReference type="Proteomes" id="UP000783863">
    <property type="component" value="Unassembled WGS sequence"/>
</dbReference>
<dbReference type="EMBL" id="RKLQ01000002">
    <property type="protein sequence ID" value="MBX0303950.1"/>
    <property type="molecule type" value="Genomic_DNA"/>
</dbReference>
<name>A0A8J7YDL3_9EURY</name>
<dbReference type="RefSeq" id="WP_220588188.1">
    <property type="nucleotide sequence ID" value="NZ_RKLQ01000002.1"/>
</dbReference>
<comment type="caution">
    <text evidence="2">The sequence shown here is derived from an EMBL/GenBank/DDBJ whole genome shotgun (WGS) entry which is preliminary data.</text>
</comment>
<dbReference type="AlphaFoldDB" id="A0A8J7YDL3"/>
<dbReference type="Pfam" id="PF00582">
    <property type="entry name" value="Usp"/>
    <property type="match status" value="1"/>
</dbReference>
<evidence type="ECO:0000313" key="2">
    <source>
        <dbReference type="EMBL" id="MBX0303950.1"/>
    </source>
</evidence>
<proteinExistence type="predicted"/>
<feature type="domain" description="UspA" evidence="1">
    <location>
        <begin position="36"/>
        <end position="121"/>
    </location>
</feature>
<keyword evidence="3" id="KW-1185">Reference proteome</keyword>
<organism evidence="2 3">
    <name type="scientific">Haloarcula salinisoli</name>
    <dbReference type="NCBI Taxonomy" id="2487746"/>
    <lineage>
        <taxon>Archaea</taxon>
        <taxon>Methanobacteriati</taxon>
        <taxon>Methanobacteriota</taxon>
        <taxon>Stenosarchaea group</taxon>
        <taxon>Halobacteria</taxon>
        <taxon>Halobacteriales</taxon>
        <taxon>Haloarculaceae</taxon>
        <taxon>Haloarcula</taxon>
    </lineage>
</organism>
<sequence length="125" mass="12751">MTDYLVATASVHVTAAAADYLQGRLDPSEDSVVVVGVREPGRHERDAGDAANVARSRLAAAMPETEVREGDPTAALLAAIDDHDPDVVLVGANAGTEGASGVGSTAAALLERSDRPVVVVPLPDL</sequence>
<protein>
    <submittedName>
        <fullName evidence="2">Universal stress protein</fullName>
    </submittedName>
</protein>
<dbReference type="Gene3D" id="3.40.50.620">
    <property type="entry name" value="HUPs"/>
    <property type="match status" value="1"/>
</dbReference>
<accession>A0A8J7YDL3</accession>
<dbReference type="InterPro" id="IPR014729">
    <property type="entry name" value="Rossmann-like_a/b/a_fold"/>
</dbReference>
<reference evidence="2" key="1">
    <citation type="submission" date="2021-06" db="EMBL/GenBank/DDBJ databases">
        <title>Halomicroarcula sp. F24A a new haloarchaeum isolated from saline soil.</title>
        <authorList>
            <person name="Duran-Viseras A."/>
            <person name="Sanchez-Porro C."/>
            <person name="Ventosa A."/>
        </authorList>
    </citation>
    <scope>NUCLEOTIDE SEQUENCE</scope>
    <source>
        <strain evidence="2">F24A</strain>
    </source>
</reference>
<dbReference type="SUPFAM" id="SSF52402">
    <property type="entry name" value="Adenine nucleotide alpha hydrolases-like"/>
    <property type="match status" value="1"/>
</dbReference>
<evidence type="ECO:0000259" key="1">
    <source>
        <dbReference type="Pfam" id="PF00582"/>
    </source>
</evidence>
<evidence type="ECO:0000313" key="3">
    <source>
        <dbReference type="Proteomes" id="UP000783863"/>
    </source>
</evidence>
<dbReference type="InterPro" id="IPR006016">
    <property type="entry name" value="UspA"/>
</dbReference>